<keyword evidence="1" id="KW-0732">Signal</keyword>
<dbReference type="Proteomes" id="UP000663852">
    <property type="component" value="Unassembled WGS sequence"/>
</dbReference>
<accession>A0A813XNY7</accession>
<gene>
    <name evidence="3" type="ORF">EDS130_LOCUS31397</name>
    <name evidence="2" type="ORF">XAT740_LOCUS6327</name>
</gene>
<dbReference type="OrthoDB" id="9978371at2759"/>
<evidence type="ECO:0000313" key="4">
    <source>
        <dbReference type="Proteomes" id="UP000663828"/>
    </source>
</evidence>
<reference evidence="2" key="1">
    <citation type="submission" date="2021-02" db="EMBL/GenBank/DDBJ databases">
        <authorList>
            <person name="Nowell W R."/>
        </authorList>
    </citation>
    <scope>NUCLEOTIDE SEQUENCE</scope>
</reference>
<proteinExistence type="predicted"/>
<dbReference type="Proteomes" id="UP000663828">
    <property type="component" value="Unassembled WGS sequence"/>
</dbReference>
<sequence length="111" mass="12884">MHFFSLGLLAIFCTCSLLLATPIDYHVDEKQEKLITTANRLLDELAREQSIHDDEQENDNVGYLVVNNSFINDDESQSDGILLDNDKELIKYLKDLQYFNQHFSRMAQDVE</sequence>
<dbReference type="EMBL" id="CAJNOJ010000230">
    <property type="protein sequence ID" value="CAF1315829.1"/>
    <property type="molecule type" value="Genomic_DNA"/>
</dbReference>
<name>A0A813XNY7_ADIRI</name>
<evidence type="ECO:0000256" key="1">
    <source>
        <dbReference type="SAM" id="SignalP"/>
    </source>
</evidence>
<dbReference type="EMBL" id="CAJNOR010000286">
    <property type="protein sequence ID" value="CAF0867733.1"/>
    <property type="molecule type" value="Genomic_DNA"/>
</dbReference>
<evidence type="ECO:0000313" key="3">
    <source>
        <dbReference type="EMBL" id="CAF1315829.1"/>
    </source>
</evidence>
<feature type="chain" id="PRO_5036223507" evidence="1">
    <location>
        <begin position="21"/>
        <end position="111"/>
    </location>
</feature>
<comment type="caution">
    <text evidence="2">The sequence shown here is derived from an EMBL/GenBank/DDBJ whole genome shotgun (WGS) entry which is preliminary data.</text>
</comment>
<feature type="signal peptide" evidence="1">
    <location>
        <begin position="1"/>
        <end position="20"/>
    </location>
</feature>
<protein>
    <submittedName>
        <fullName evidence="2">Uncharacterized protein</fullName>
    </submittedName>
</protein>
<keyword evidence="4" id="KW-1185">Reference proteome</keyword>
<dbReference type="AlphaFoldDB" id="A0A813XNY7"/>
<evidence type="ECO:0000313" key="2">
    <source>
        <dbReference type="EMBL" id="CAF0867733.1"/>
    </source>
</evidence>
<organism evidence="2 4">
    <name type="scientific">Adineta ricciae</name>
    <name type="common">Rotifer</name>
    <dbReference type="NCBI Taxonomy" id="249248"/>
    <lineage>
        <taxon>Eukaryota</taxon>
        <taxon>Metazoa</taxon>
        <taxon>Spiralia</taxon>
        <taxon>Gnathifera</taxon>
        <taxon>Rotifera</taxon>
        <taxon>Eurotatoria</taxon>
        <taxon>Bdelloidea</taxon>
        <taxon>Adinetida</taxon>
        <taxon>Adinetidae</taxon>
        <taxon>Adineta</taxon>
    </lineage>
</organism>